<organism evidence="11 12">
    <name type="scientific">candidate division WS6 bacterium GW2011_GWF2_39_15</name>
    <dbReference type="NCBI Taxonomy" id="1619100"/>
    <lineage>
        <taxon>Bacteria</taxon>
        <taxon>Candidatus Dojkabacteria</taxon>
    </lineage>
</organism>
<dbReference type="SUPFAM" id="SSF48019">
    <property type="entry name" value="post-AAA+ oligomerization domain-like"/>
    <property type="match status" value="1"/>
</dbReference>
<feature type="domain" description="DNA polymerase III delta subunit-like C-terminal" evidence="10">
    <location>
        <begin position="190"/>
        <end position="305"/>
    </location>
</feature>
<dbReference type="NCBIfam" id="TIGR01128">
    <property type="entry name" value="holA"/>
    <property type="match status" value="1"/>
</dbReference>
<keyword evidence="3" id="KW-0808">Transferase</keyword>
<dbReference type="InterPro" id="IPR010372">
    <property type="entry name" value="DNA_pol3_delta_N"/>
</dbReference>
<evidence type="ECO:0000256" key="3">
    <source>
        <dbReference type="ARBA" id="ARBA00022679"/>
    </source>
</evidence>
<evidence type="ECO:0000259" key="9">
    <source>
        <dbReference type="Pfam" id="PF06144"/>
    </source>
</evidence>
<dbReference type="GO" id="GO:0003677">
    <property type="term" value="F:DNA binding"/>
    <property type="evidence" value="ECO:0007669"/>
    <property type="project" value="InterPro"/>
</dbReference>
<dbReference type="PANTHER" id="PTHR34388:SF1">
    <property type="entry name" value="DNA POLYMERASE III SUBUNIT DELTA"/>
    <property type="match status" value="1"/>
</dbReference>
<evidence type="ECO:0000313" key="11">
    <source>
        <dbReference type="EMBL" id="KKR05598.1"/>
    </source>
</evidence>
<dbReference type="GO" id="GO:0006261">
    <property type="term" value="P:DNA-templated DNA replication"/>
    <property type="evidence" value="ECO:0007669"/>
    <property type="project" value="TreeGrafter"/>
</dbReference>
<dbReference type="AlphaFoldDB" id="A0A0G0MR51"/>
<dbReference type="InterPro" id="IPR008921">
    <property type="entry name" value="DNA_pol3_clamp-load_cplx_C"/>
</dbReference>
<name>A0A0G0MR51_9BACT</name>
<sequence length="307" mass="35023">MFYLFHGSESYLSLKSAKELLEKLCDEQGAELMTIDAEESNSERIINAFSSNGMFSTSQIVFIKRLYRNKQKEGIFEYLFVNTPLESTHYVFWEDQKINKNTKYFKFFKDQITLIDAGNKVSVYNWLKGYLNNKGIESDTDTVKLLAGRNNYTTERIAHEVDKMELAGITKITQEIVMSQVSDTLEVFGWDLTDAINKKDKTNALIILESLVRQQIDPNIIMAILTSNLKQLTQVHLLQKTGAPSNEMAKALGIHPFVISKLQYSAKNISWTEIKAWFKKLTSLDLASKQGNIDPILGLTLLISRIN</sequence>
<accession>A0A0G0MR51</accession>
<keyword evidence="6" id="KW-0239">DNA-directed DNA polymerase</keyword>
<evidence type="ECO:0000256" key="6">
    <source>
        <dbReference type="ARBA" id="ARBA00022932"/>
    </source>
</evidence>
<dbReference type="Pfam" id="PF21694">
    <property type="entry name" value="DNA_pol3_delta_C"/>
    <property type="match status" value="1"/>
</dbReference>
<gene>
    <name evidence="11" type="ORF">UT34_C0002G0105</name>
</gene>
<dbReference type="GO" id="GO:0009360">
    <property type="term" value="C:DNA polymerase III complex"/>
    <property type="evidence" value="ECO:0007669"/>
    <property type="project" value="InterPro"/>
</dbReference>
<dbReference type="Gene3D" id="1.20.272.10">
    <property type="match status" value="1"/>
</dbReference>
<dbReference type="InterPro" id="IPR027417">
    <property type="entry name" value="P-loop_NTPase"/>
</dbReference>
<evidence type="ECO:0000256" key="2">
    <source>
        <dbReference type="ARBA" id="ARBA00017703"/>
    </source>
</evidence>
<keyword evidence="4" id="KW-0548">Nucleotidyltransferase</keyword>
<feature type="domain" description="DNA polymerase III delta N-terminal" evidence="9">
    <location>
        <begin position="3"/>
        <end position="116"/>
    </location>
</feature>
<keyword evidence="5" id="KW-0235">DNA replication</keyword>
<evidence type="ECO:0000256" key="7">
    <source>
        <dbReference type="ARBA" id="ARBA00034754"/>
    </source>
</evidence>
<dbReference type="Gene3D" id="3.40.50.300">
    <property type="entry name" value="P-loop containing nucleotide triphosphate hydrolases"/>
    <property type="match status" value="1"/>
</dbReference>
<dbReference type="GO" id="GO:0003887">
    <property type="term" value="F:DNA-directed DNA polymerase activity"/>
    <property type="evidence" value="ECO:0007669"/>
    <property type="project" value="UniProtKB-KW"/>
</dbReference>
<dbReference type="EMBL" id="LBWK01000002">
    <property type="protein sequence ID" value="KKR05598.1"/>
    <property type="molecule type" value="Genomic_DNA"/>
</dbReference>
<reference evidence="11 12" key="1">
    <citation type="journal article" date="2015" name="Nature">
        <title>rRNA introns, odd ribosomes, and small enigmatic genomes across a large radiation of phyla.</title>
        <authorList>
            <person name="Brown C.T."/>
            <person name="Hug L.A."/>
            <person name="Thomas B.C."/>
            <person name="Sharon I."/>
            <person name="Castelle C.J."/>
            <person name="Singh A."/>
            <person name="Wilkins M.J."/>
            <person name="Williams K.H."/>
            <person name="Banfield J.F."/>
        </authorList>
    </citation>
    <scope>NUCLEOTIDE SEQUENCE [LARGE SCALE GENOMIC DNA]</scope>
</reference>
<proteinExistence type="inferred from homology"/>
<dbReference type="Proteomes" id="UP000034799">
    <property type="component" value="Unassembled WGS sequence"/>
</dbReference>
<evidence type="ECO:0000256" key="8">
    <source>
        <dbReference type="ARBA" id="ARBA00049244"/>
    </source>
</evidence>
<dbReference type="PANTHER" id="PTHR34388">
    <property type="entry name" value="DNA POLYMERASE III SUBUNIT DELTA"/>
    <property type="match status" value="1"/>
</dbReference>
<dbReference type="InterPro" id="IPR048466">
    <property type="entry name" value="DNA_pol3_delta-like_C"/>
</dbReference>
<evidence type="ECO:0000259" key="10">
    <source>
        <dbReference type="Pfam" id="PF21694"/>
    </source>
</evidence>
<evidence type="ECO:0000256" key="5">
    <source>
        <dbReference type="ARBA" id="ARBA00022705"/>
    </source>
</evidence>
<evidence type="ECO:0000256" key="1">
    <source>
        <dbReference type="ARBA" id="ARBA00012417"/>
    </source>
</evidence>
<comment type="catalytic activity">
    <reaction evidence="8">
        <text>DNA(n) + a 2'-deoxyribonucleoside 5'-triphosphate = DNA(n+1) + diphosphate</text>
        <dbReference type="Rhea" id="RHEA:22508"/>
        <dbReference type="Rhea" id="RHEA-COMP:17339"/>
        <dbReference type="Rhea" id="RHEA-COMP:17340"/>
        <dbReference type="ChEBI" id="CHEBI:33019"/>
        <dbReference type="ChEBI" id="CHEBI:61560"/>
        <dbReference type="ChEBI" id="CHEBI:173112"/>
        <dbReference type="EC" id="2.7.7.7"/>
    </reaction>
</comment>
<evidence type="ECO:0000313" key="12">
    <source>
        <dbReference type="Proteomes" id="UP000034799"/>
    </source>
</evidence>
<comment type="caution">
    <text evidence="11">The sequence shown here is derived from an EMBL/GenBank/DDBJ whole genome shotgun (WGS) entry which is preliminary data.</text>
</comment>
<dbReference type="EC" id="2.7.7.7" evidence="1"/>
<dbReference type="Pfam" id="PF06144">
    <property type="entry name" value="DNA_pol3_delta"/>
    <property type="match status" value="1"/>
</dbReference>
<dbReference type="STRING" id="1619100.UT34_C0002G0105"/>
<protein>
    <recommendedName>
        <fullName evidence="2">DNA polymerase III subunit delta</fullName>
        <ecNumber evidence="1">2.7.7.7</ecNumber>
    </recommendedName>
</protein>
<evidence type="ECO:0000256" key="4">
    <source>
        <dbReference type="ARBA" id="ARBA00022695"/>
    </source>
</evidence>
<dbReference type="InterPro" id="IPR005790">
    <property type="entry name" value="DNA_polIII_delta"/>
</dbReference>
<comment type="similarity">
    <text evidence="7">Belongs to the DNA polymerase HolA subunit family.</text>
</comment>